<reference evidence="2 3" key="1">
    <citation type="submission" date="2022-04" db="EMBL/GenBank/DDBJ databases">
        <title>Leucobacter sp. isolated from rhizosphere of onion.</title>
        <authorList>
            <person name="Won M."/>
            <person name="Lee C.-M."/>
            <person name="Woen H.-Y."/>
            <person name="Kwon S.-W."/>
        </authorList>
    </citation>
    <scope>NUCLEOTIDE SEQUENCE [LARGE SCALE GENOMIC DNA]</scope>
    <source>
        <strain evidence="2 3">H25R-14</strain>
    </source>
</reference>
<evidence type="ECO:0000259" key="1">
    <source>
        <dbReference type="Pfam" id="PF02464"/>
    </source>
</evidence>
<keyword evidence="3" id="KW-1185">Reference proteome</keyword>
<evidence type="ECO:0000313" key="3">
    <source>
        <dbReference type="Proteomes" id="UP000831775"/>
    </source>
</evidence>
<dbReference type="Gene3D" id="3.90.950.20">
    <property type="entry name" value="CinA-like"/>
    <property type="match status" value="1"/>
</dbReference>
<dbReference type="EMBL" id="CP095043">
    <property type="protein sequence ID" value="UOQ60514.1"/>
    <property type="molecule type" value="Genomic_DNA"/>
</dbReference>
<dbReference type="RefSeq" id="WP_244686215.1">
    <property type="nucleotide sequence ID" value="NZ_CP095043.1"/>
</dbReference>
<dbReference type="NCBIfam" id="TIGR00199">
    <property type="entry name" value="PncC_domain"/>
    <property type="match status" value="1"/>
</dbReference>
<evidence type="ECO:0000313" key="2">
    <source>
        <dbReference type="EMBL" id="UOQ60514.1"/>
    </source>
</evidence>
<dbReference type="SUPFAM" id="SSF142433">
    <property type="entry name" value="CinA-like"/>
    <property type="match status" value="1"/>
</dbReference>
<dbReference type="InterPro" id="IPR036653">
    <property type="entry name" value="CinA-like_C"/>
</dbReference>
<name>A0ABY4FW39_9MICO</name>
<proteinExistence type="predicted"/>
<sequence>MTGPDARTTSGQRVLALAEARGVRVAVAESLTGGLLADAFVSVPGASRVFAGGIVAYDTALKHTLVGVDADLLRLRGPVDAQVAEQMAAGVRVACARPDAPVELGIATTGVAGPDPDPQSGQPAGVVWVGLSLRDRTGAVSVRCNGDRPAIRRAAVEAALGLAAEWLAAIPSR</sequence>
<protein>
    <submittedName>
        <fullName evidence="2">CinA family protein</fullName>
    </submittedName>
</protein>
<dbReference type="Pfam" id="PF02464">
    <property type="entry name" value="CinA"/>
    <property type="match status" value="1"/>
</dbReference>
<organism evidence="2 3">
    <name type="scientific">Leucobacter rhizosphaerae</name>
    <dbReference type="NCBI Taxonomy" id="2932245"/>
    <lineage>
        <taxon>Bacteria</taxon>
        <taxon>Bacillati</taxon>
        <taxon>Actinomycetota</taxon>
        <taxon>Actinomycetes</taxon>
        <taxon>Micrococcales</taxon>
        <taxon>Microbacteriaceae</taxon>
        <taxon>Leucobacter</taxon>
    </lineage>
</organism>
<gene>
    <name evidence="2" type="ORF">MUN76_00550</name>
</gene>
<accession>A0ABY4FW39</accession>
<dbReference type="Proteomes" id="UP000831775">
    <property type="component" value="Chromosome"/>
</dbReference>
<feature type="domain" description="CinA C-terminal" evidence="1">
    <location>
        <begin position="12"/>
        <end position="164"/>
    </location>
</feature>
<dbReference type="InterPro" id="IPR008136">
    <property type="entry name" value="CinA_C"/>
</dbReference>